<evidence type="ECO:0000313" key="3">
    <source>
        <dbReference type="Proteomes" id="UP001589797"/>
    </source>
</evidence>
<dbReference type="Pfam" id="PF14093">
    <property type="entry name" value="DUF4271"/>
    <property type="match status" value="1"/>
</dbReference>
<keyword evidence="3" id="KW-1185">Reference proteome</keyword>
<feature type="transmembrane region" description="Helical" evidence="1">
    <location>
        <begin position="153"/>
        <end position="172"/>
    </location>
</feature>
<dbReference type="EMBL" id="JBHLWI010000014">
    <property type="protein sequence ID" value="MFC0262352.1"/>
    <property type="molecule type" value="Genomic_DNA"/>
</dbReference>
<keyword evidence="1" id="KW-0472">Membrane</keyword>
<sequence>MYRLYSILVIFLFVSMGGVAQVLENYDGHIQLNEGSKWLNKIDKASVKIDVFSFPKSSIKLKVPGESTVLLDEKVWLYAPKDTVIEVKVSHLQEVFSLGYKESHELAVLKDGLDVGQVSVVKGFFPKQEELVKEEKVTGLDFSKRGQSAFDDFFILGSVIILFLFAIFKIMFPQVLGFIIRPQTVFSAEDFSDTGSLQKFFSLDVIFYILLVNHVIALVAMLFMKEGGSDSFSVFVKGDINALFFNWFSGAILLTLVAVIKFLFLKIMVFIFGLQKFDFAHFFYLLRIVSISLFVILGIGIYFFLNDQSSLQNVIEYSLIGFFWAYLLGVGMMFLIMLNRVPFKNYHLFAYICTAELIPFLILSKLVIG</sequence>
<dbReference type="RefSeq" id="WP_382386792.1">
    <property type="nucleotide sequence ID" value="NZ_JBHLWI010000014.1"/>
</dbReference>
<proteinExistence type="predicted"/>
<feature type="transmembrane region" description="Helical" evidence="1">
    <location>
        <begin position="205"/>
        <end position="224"/>
    </location>
</feature>
<name>A0ABV6FRB4_9BACT</name>
<evidence type="ECO:0000313" key="2">
    <source>
        <dbReference type="EMBL" id="MFC0262352.1"/>
    </source>
</evidence>
<feature type="transmembrane region" description="Helical" evidence="1">
    <location>
        <begin position="317"/>
        <end position="336"/>
    </location>
</feature>
<keyword evidence="1" id="KW-0812">Transmembrane</keyword>
<feature type="transmembrane region" description="Helical" evidence="1">
    <location>
        <begin position="284"/>
        <end position="305"/>
    </location>
</feature>
<gene>
    <name evidence="2" type="ORF">ACFFIP_06620</name>
</gene>
<reference evidence="2 3" key="1">
    <citation type="submission" date="2024-09" db="EMBL/GenBank/DDBJ databases">
        <authorList>
            <person name="Sun Q."/>
            <person name="Mori K."/>
        </authorList>
    </citation>
    <scope>NUCLEOTIDE SEQUENCE [LARGE SCALE GENOMIC DNA]</scope>
    <source>
        <strain evidence="2 3">CCM 7650</strain>
    </source>
</reference>
<dbReference type="Proteomes" id="UP001589797">
    <property type="component" value="Unassembled WGS sequence"/>
</dbReference>
<organism evidence="2 3">
    <name type="scientific">Fontibacter flavus</name>
    <dbReference type="NCBI Taxonomy" id="654838"/>
    <lineage>
        <taxon>Bacteria</taxon>
        <taxon>Pseudomonadati</taxon>
        <taxon>Bacteroidota</taxon>
        <taxon>Cytophagia</taxon>
        <taxon>Cytophagales</taxon>
        <taxon>Cyclobacteriaceae</taxon>
        <taxon>Fontibacter</taxon>
    </lineage>
</organism>
<accession>A0ABV6FRB4</accession>
<feature type="transmembrane region" description="Helical" evidence="1">
    <location>
        <begin position="244"/>
        <end position="272"/>
    </location>
</feature>
<dbReference type="InterPro" id="IPR025367">
    <property type="entry name" value="DUF4271"/>
</dbReference>
<protein>
    <submittedName>
        <fullName evidence="2">DUF4271 domain-containing protein</fullName>
    </submittedName>
</protein>
<comment type="caution">
    <text evidence="2">The sequence shown here is derived from an EMBL/GenBank/DDBJ whole genome shotgun (WGS) entry which is preliminary data.</text>
</comment>
<keyword evidence="1" id="KW-1133">Transmembrane helix</keyword>
<evidence type="ECO:0000256" key="1">
    <source>
        <dbReference type="SAM" id="Phobius"/>
    </source>
</evidence>
<feature type="transmembrane region" description="Helical" evidence="1">
    <location>
        <begin position="348"/>
        <end position="368"/>
    </location>
</feature>